<dbReference type="AlphaFoldDB" id="L2GMK2"/>
<dbReference type="OrthoDB" id="10658277at2759"/>
<dbReference type="Pfam" id="PF07719">
    <property type="entry name" value="TPR_2"/>
    <property type="match status" value="1"/>
</dbReference>
<dbReference type="EMBL" id="JH370135">
    <property type="protein sequence ID" value="ELA42066.1"/>
    <property type="molecule type" value="Genomic_DNA"/>
</dbReference>
<gene>
    <name evidence="5" type="ORF">VICG_00915</name>
</gene>
<protein>
    <submittedName>
        <fullName evidence="5">Uncharacterized protein</fullName>
    </submittedName>
</protein>
<evidence type="ECO:0000313" key="5">
    <source>
        <dbReference type="EMBL" id="ELA42066.1"/>
    </source>
</evidence>
<dbReference type="SUPFAM" id="SSF48452">
    <property type="entry name" value="TPR-like"/>
    <property type="match status" value="1"/>
</dbReference>
<name>L2GMK2_VITCO</name>
<evidence type="ECO:0000256" key="3">
    <source>
        <dbReference type="PROSITE-ProRule" id="PRU00339"/>
    </source>
</evidence>
<dbReference type="InterPro" id="IPR019734">
    <property type="entry name" value="TPR_rpt"/>
</dbReference>
<dbReference type="VEuPathDB" id="MicrosporidiaDB:VICG_00915"/>
<dbReference type="PROSITE" id="PS50005">
    <property type="entry name" value="TPR"/>
    <property type="match status" value="1"/>
</dbReference>
<proteinExistence type="predicted"/>
<dbReference type="InParanoid" id="L2GMK2"/>
<evidence type="ECO:0000256" key="2">
    <source>
        <dbReference type="ARBA" id="ARBA00022803"/>
    </source>
</evidence>
<dbReference type="Proteomes" id="UP000011082">
    <property type="component" value="Unassembled WGS sequence"/>
</dbReference>
<evidence type="ECO:0000313" key="6">
    <source>
        <dbReference type="Proteomes" id="UP000011082"/>
    </source>
</evidence>
<evidence type="ECO:0000256" key="1">
    <source>
        <dbReference type="ARBA" id="ARBA00022737"/>
    </source>
</evidence>
<dbReference type="OMA" id="WALNIMA"/>
<reference evidence="6" key="1">
    <citation type="submission" date="2011-05" db="EMBL/GenBank/DDBJ databases">
        <title>The genome sequence of Vittaforma corneae strain ATCC 50505.</title>
        <authorList>
            <consortium name="The Broad Institute Genome Sequencing Platform"/>
            <person name="Cuomo C."/>
            <person name="Didier E."/>
            <person name="Bowers L."/>
            <person name="Young S.K."/>
            <person name="Zeng Q."/>
            <person name="Gargeya S."/>
            <person name="Fitzgerald M."/>
            <person name="Haas B."/>
            <person name="Abouelleil A."/>
            <person name="Alvarado L."/>
            <person name="Arachchi H.M."/>
            <person name="Berlin A."/>
            <person name="Chapman S.B."/>
            <person name="Gearin G."/>
            <person name="Goldberg J."/>
            <person name="Griggs A."/>
            <person name="Gujja S."/>
            <person name="Hansen M."/>
            <person name="Heiman D."/>
            <person name="Howarth C."/>
            <person name="Larimer J."/>
            <person name="Lui A."/>
            <person name="MacDonald P.J.P."/>
            <person name="McCowen C."/>
            <person name="Montmayeur A."/>
            <person name="Murphy C."/>
            <person name="Neiman D."/>
            <person name="Pearson M."/>
            <person name="Priest M."/>
            <person name="Roberts A."/>
            <person name="Saif S."/>
            <person name="Shea T."/>
            <person name="Sisk P."/>
            <person name="Stolte C."/>
            <person name="Sykes S."/>
            <person name="Wortman J."/>
            <person name="Nusbaum C."/>
            <person name="Birren B."/>
        </authorList>
    </citation>
    <scope>NUCLEOTIDE SEQUENCE [LARGE SCALE GENOMIC DNA]</scope>
    <source>
        <strain evidence="6">ATCC 50505</strain>
    </source>
</reference>
<dbReference type="RefSeq" id="XP_007604362.1">
    <property type="nucleotide sequence ID" value="XM_007604300.1"/>
</dbReference>
<dbReference type="HOGENOM" id="CLU_863822_0_0_1"/>
<keyword evidence="1" id="KW-0677">Repeat</keyword>
<dbReference type="GeneID" id="19881627"/>
<dbReference type="InterPro" id="IPR013105">
    <property type="entry name" value="TPR_2"/>
</dbReference>
<feature type="region of interest" description="Disordered" evidence="4">
    <location>
        <begin position="1"/>
        <end position="23"/>
    </location>
</feature>
<organism evidence="5 6">
    <name type="scientific">Vittaforma corneae (strain ATCC 50505)</name>
    <name type="common">Microsporidian parasite</name>
    <name type="synonym">Nosema corneum</name>
    <dbReference type="NCBI Taxonomy" id="993615"/>
    <lineage>
        <taxon>Eukaryota</taxon>
        <taxon>Fungi</taxon>
        <taxon>Fungi incertae sedis</taxon>
        <taxon>Microsporidia</taxon>
        <taxon>Nosematidae</taxon>
        <taxon>Vittaforma</taxon>
    </lineage>
</organism>
<evidence type="ECO:0000256" key="4">
    <source>
        <dbReference type="SAM" id="MobiDB-lite"/>
    </source>
</evidence>
<dbReference type="Gene3D" id="1.25.40.10">
    <property type="entry name" value="Tetratricopeptide repeat domain"/>
    <property type="match status" value="2"/>
</dbReference>
<keyword evidence="2 3" id="KW-0802">TPR repeat</keyword>
<keyword evidence="6" id="KW-1185">Reference proteome</keyword>
<dbReference type="InterPro" id="IPR011990">
    <property type="entry name" value="TPR-like_helical_dom_sf"/>
</dbReference>
<feature type="repeat" description="TPR" evidence="3">
    <location>
        <begin position="276"/>
        <end position="309"/>
    </location>
</feature>
<sequence length="322" mass="37763">MENETTFPTNGHDETEAHQQSEASLSVSVRQYVNSMYDEFKRSFDQRHMARIDKILKNITNVDPNSNILNIIYGAMALINGKPIESYSHLFKYAQNSSSVDLWALNIMAMWNQLAGDCELALKQFGRVMEGEFANRFLVSVMIFAAKTKKRLGFLDRALDYLERLLSTFDGFRMCAIIKLEIIHIYILKKKYDLAMAEIEEYCEHLGINYFIKRLRVYIHYLRGSHKEILKYKKDEEFDPYISYILAREGLENPKIFNIDIPLYLDEAIKGDKENKYIYNTYGNYYYSTHRFSDAAEQYNNALSLDPKFQASNRKPWIVRKG</sequence>
<accession>L2GMK2</accession>